<feature type="coiled-coil region" evidence="1">
    <location>
        <begin position="242"/>
        <end position="269"/>
    </location>
</feature>
<feature type="domain" description="Ras-associating" evidence="3">
    <location>
        <begin position="1"/>
        <end position="82"/>
    </location>
</feature>
<dbReference type="InterPro" id="IPR029071">
    <property type="entry name" value="Ubiquitin-like_domsf"/>
</dbReference>
<dbReference type="Proteomes" id="UP000504632">
    <property type="component" value="Chromosome 2"/>
</dbReference>
<dbReference type="AlphaFoldDB" id="A0A6J2UK14"/>
<name>A0A6J2UK14_CHACN</name>
<dbReference type="CDD" id="cd16135">
    <property type="entry name" value="RA_RASSF7"/>
    <property type="match status" value="1"/>
</dbReference>
<dbReference type="PANTHER" id="PTHR15286">
    <property type="entry name" value="RAS-ASSOCIATING DOMAIN CONTAINING PROTEIN"/>
    <property type="match status" value="1"/>
</dbReference>
<dbReference type="OrthoDB" id="10051571at2759"/>
<evidence type="ECO:0000256" key="1">
    <source>
        <dbReference type="SAM" id="Coils"/>
    </source>
</evidence>
<dbReference type="PANTHER" id="PTHR15286:SF11">
    <property type="entry name" value="RAS ASSOCIATION DOMAIN-CONTAINING PROTEIN 7"/>
    <property type="match status" value="1"/>
</dbReference>
<organism evidence="4 5">
    <name type="scientific">Chanos chanos</name>
    <name type="common">Milkfish</name>
    <name type="synonym">Mugil chanos</name>
    <dbReference type="NCBI Taxonomy" id="29144"/>
    <lineage>
        <taxon>Eukaryota</taxon>
        <taxon>Metazoa</taxon>
        <taxon>Chordata</taxon>
        <taxon>Craniata</taxon>
        <taxon>Vertebrata</taxon>
        <taxon>Euteleostomi</taxon>
        <taxon>Actinopterygii</taxon>
        <taxon>Neopterygii</taxon>
        <taxon>Teleostei</taxon>
        <taxon>Ostariophysi</taxon>
        <taxon>Gonorynchiformes</taxon>
        <taxon>Chanidae</taxon>
        <taxon>Chanos</taxon>
    </lineage>
</organism>
<keyword evidence="1" id="KW-0175">Coiled coil</keyword>
<evidence type="ECO:0000313" key="5">
    <source>
        <dbReference type="RefSeq" id="XP_030620600.1"/>
    </source>
</evidence>
<dbReference type="CTD" id="368288"/>
<dbReference type="InParanoid" id="A0A6J2UK14"/>
<dbReference type="InterPro" id="IPR033631">
    <property type="entry name" value="RASSF7_RA"/>
</dbReference>
<accession>A0A6J2UK14</accession>
<feature type="compositionally biased region" description="Basic and acidic residues" evidence="2">
    <location>
        <begin position="411"/>
        <end position="424"/>
    </location>
</feature>
<protein>
    <submittedName>
        <fullName evidence="5">Ras association domain-containing protein 7b</fullName>
    </submittedName>
</protein>
<evidence type="ECO:0000259" key="3">
    <source>
        <dbReference type="PROSITE" id="PS50200"/>
    </source>
</evidence>
<feature type="coiled-coil region" evidence="1">
    <location>
        <begin position="311"/>
        <end position="345"/>
    </location>
</feature>
<dbReference type="PROSITE" id="PS50200">
    <property type="entry name" value="RA"/>
    <property type="match status" value="1"/>
</dbReference>
<dbReference type="InterPro" id="IPR048945">
    <property type="entry name" value="RASSF8/10_RA"/>
</dbReference>
<evidence type="ECO:0000256" key="2">
    <source>
        <dbReference type="SAM" id="MobiDB-lite"/>
    </source>
</evidence>
<dbReference type="FunCoup" id="A0A6J2UK14">
    <property type="interactions" value="44"/>
</dbReference>
<keyword evidence="4" id="KW-1185">Reference proteome</keyword>
<reference evidence="5" key="1">
    <citation type="submission" date="2025-08" db="UniProtKB">
        <authorList>
            <consortium name="RefSeq"/>
        </authorList>
    </citation>
    <scope>IDENTIFICATION</scope>
</reference>
<dbReference type="GeneID" id="115804351"/>
<dbReference type="Pfam" id="PF21712">
    <property type="entry name" value="RASSF8-10_RA"/>
    <property type="match status" value="1"/>
</dbReference>
<feature type="compositionally biased region" description="Basic and acidic residues" evidence="2">
    <location>
        <begin position="89"/>
        <end position="107"/>
    </location>
</feature>
<feature type="compositionally biased region" description="Polar residues" evidence="2">
    <location>
        <begin position="389"/>
        <end position="407"/>
    </location>
</feature>
<dbReference type="SUPFAM" id="SSF54236">
    <property type="entry name" value="Ubiquitin-like"/>
    <property type="match status" value="1"/>
</dbReference>
<gene>
    <name evidence="5" type="primary">rassf7b</name>
</gene>
<dbReference type="InterPro" id="IPR033593">
    <property type="entry name" value="N-RASSF"/>
</dbReference>
<dbReference type="SMART" id="SM00314">
    <property type="entry name" value="RA"/>
    <property type="match status" value="1"/>
</dbReference>
<feature type="region of interest" description="Disordered" evidence="2">
    <location>
        <begin position="351"/>
        <end position="424"/>
    </location>
</feature>
<dbReference type="Gene3D" id="3.10.20.90">
    <property type="entry name" value="Phosphatidylinositol 3-kinase Catalytic Subunit, Chain A, domain 1"/>
    <property type="match status" value="1"/>
</dbReference>
<sequence>MELKVWVDGVLRVVCGLSEETSCQDVVIALAQAIGQTGRYVLVQRLRDTERQLLANERPLESLAKLGQLGHEVQFILRRTGPSGSGEPDTERLPHLPKSHDLEPPKRKEPKKALTFNLGPSTSPQTRMKYFRNASKDSQEQRASPTPPSSLPLTGPSKEEVFRQVLHQQERLQALKDQLETLDHEVWALEQPPPGLSPSALEELDFLEESFRRNEAILAHGVQWETELNAETQEEQNMLRHLNELYSAVDEHNHRLDDLSGQMGKLEEDIQLCKDGKKNGMRSMRVEESLGMVRGELDGVHHQAEELAMSLRETEDGLEMTEQLLEAKSQELDELNKELRQCNLQQFIQQTGVPPAVPNPYADEPDLDYLSPDGQSDDESEPSVLEFNPHTTAKQILENNRSLQNPLVSRLHHEALPSRENSWR</sequence>
<dbReference type="RefSeq" id="XP_030620600.1">
    <property type="nucleotide sequence ID" value="XM_030764740.1"/>
</dbReference>
<evidence type="ECO:0000313" key="4">
    <source>
        <dbReference type="Proteomes" id="UP000504632"/>
    </source>
</evidence>
<dbReference type="InterPro" id="IPR000159">
    <property type="entry name" value="RA_dom"/>
</dbReference>
<proteinExistence type="predicted"/>
<dbReference type="GO" id="GO:0007165">
    <property type="term" value="P:signal transduction"/>
    <property type="evidence" value="ECO:0007669"/>
    <property type="project" value="InterPro"/>
</dbReference>
<feature type="coiled-coil region" evidence="1">
    <location>
        <begin position="158"/>
        <end position="185"/>
    </location>
</feature>
<feature type="region of interest" description="Disordered" evidence="2">
    <location>
        <begin position="79"/>
        <end position="156"/>
    </location>
</feature>